<comment type="caution">
    <text evidence="1">The sequence shown here is derived from an EMBL/GenBank/DDBJ whole genome shotgun (WGS) entry which is preliminary data.</text>
</comment>
<evidence type="ECO:0000313" key="2">
    <source>
        <dbReference type="Proteomes" id="UP001623008"/>
    </source>
</evidence>
<dbReference type="EMBL" id="JBJHQF010000071">
    <property type="protein sequence ID" value="MFK9007851.1"/>
    <property type="molecule type" value="Genomic_DNA"/>
</dbReference>
<organism evidence="1 2">
    <name type="scientific">Pseudomonas pergaminensis</name>
    <dbReference type="NCBI Taxonomy" id="2853159"/>
    <lineage>
        <taxon>Bacteria</taxon>
        <taxon>Pseudomonadati</taxon>
        <taxon>Pseudomonadota</taxon>
        <taxon>Gammaproteobacteria</taxon>
        <taxon>Pseudomonadales</taxon>
        <taxon>Pseudomonadaceae</taxon>
        <taxon>Pseudomonas</taxon>
    </lineage>
</organism>
<protein>
    <submittedName>
        <fullName evidence="1">Uncharacterized protein</fullName>
    </submittedName>
</protein>
<gene>
    <name evidence="1" type="ORF">ACJEBJ_27400</name>
</gene>
<name>A0ABW8R7E8_9PSED</name>
<dbReference type="RefSeq" id="WP_406599703.1">
    <property type="nucleotide sequence ID" value="NZ_JBJHQF010000071.1"/>
</dbReference>
<sequence>MSKNTDPIVEAFVKAEISYEDDPFTTSNVRYGYHESDHQFRLEGRINSERKILQIFCATQFDITKTYRLVPHSPKDGEAQLVYIRPSPFGGRYNFRSDSGELQFVAEASGLHGFFKSFSAAVPDEFLDTDINGSFRVYPG</sequence>
<accession>A0ABW8R7E8</accession>
<keyword evidence="2" id="KW-1185">Reference proteome</keyword>
<reference evidence="1 2" key="1">
    <citation type="submission" date="2024-11" db="EMBL/GenBank/DDBJ databases">
        <authorList>
            <person name="Lucas J.A."/>
        </authorList>
    </citation>
    <scope>NUCLEOTIDE SEQUENCE [LARGE SCALE GENOMIC DNA]</scope>
    <source>
        <strain evidence="1 2">Z 7.15</strain>
    </source>
</reference>
<dbReference type="Proteomes" id="UP001623008">
    <property type="component" value="Unassembled WGS sequence"/>
</dbReference>
<proteinExistence type="predicted"/>
<evidence type="ECO:0000313" key="1">
    <source>
        <dbReference type="EMBL" id="MFK9007851.1"/>
    </source>
</evidence>